<dbReference type="GO" id="GO:0016020">
    <property type="term" value="C:membrane"/>
    <property type="evidence" value="ECO:0007669"/>
    <property type="project" value="UniProtKB-SubCell"/>
</dbReference>
<dbReference type="InterPro" id="IPR007593">
    <property type="entry name" value="CD225/Dispanin_fam"/>
</dbReference>
<protein>
    <submittedName>
        <fullName evidence="8">Transmembrane protein 233</fullName>
    </submittedName>
</protein>
<evidence type="ECO:0000256" key="1">
    <source>
        <dbReference type="ARBA" id="ARBA00004370"/>
    </source>
</evidence>
<dbReference type="Ensembl" id="ENSEAST00005049137.1">
    <property type="protein sequence ID" value="ENSEASP00005049631.1"/>
    <property type="gene ID" value="ENSEASG00005034264.1"/>
</dbReference>
<proteinExistence type="inferred from homology"/>
<accession>A0A9L0J8K8</accession>
<dbReference type="AlphaFoldDB" id="A0A9L0J8K8"/>
<evidence type="ECO:0000256" key="7">
    <source>
        <dbReference type="SAM" id="Phobius"/>
    </source>
</evidence>
<keyword evidence="9" id="KW-1185">Reference proteome</keyword>
<dbReference type="GeneTree" id="ENSGT00940000162372"/>
<feature type="transmembrane region" description="Helical" evidence="7">
    <location>
        <begin position="37"/>
        <end position="63"/>
    </location>
</feature>
<evidence type="ECO:0000256" key="2">
    <source>
        <dbReference type="ARBA" id="ARBA00006843"/>
    </source>
</evidence>
<reference evidence="8" key="3">
    <citation type="submission" date="2025-09" db="UniProtKB">
        <authorList>
            <consortium name="Ensembl"/>
        </authorList>
    </citation>
    <scope>IDENTIFICATION</scope>
</reference>
<keyword evidence="3 7" id="KW-0812">Transmembrane</keyword>
<feature type="compositionally biased region" description="Acidic residues" evidence="6">
    <location>
        <begin position="21"/>
        <end position="31"/>
    </location>
</feature>
<name>A0A9L0J8K8_EQUAS</name>
<sequence length="215" mass="23403">MSQYAPSSDFKRALDSSPEANTEDDKTEEDVPTPKSYLWLAVVSCFCPAYPINIVAFVFSIMSMNSYNDGDIEGSRRLGRNAKWVAIASIIIGLLIIGITCAVHFTRKLQGKWRNEPPRGETFNITAMYLSILISQVPSLSQLSAGALRSQARLGYSCRVSEPLVTDSVGLILKGPHQDTLNGPEICIIAGTSKHLPKTVLSILKLSTTVLGLCI</sequence>
<feature type="transmembrane region" description="Helical" evidence="7">
    <location>
        <begin position="84"/>
        <end position="105"/>
    </location>
</feature>
<evidence type="ECO:0000256" key="3">
    <source>
        <dbReference type="ARBA" id="ARBA00022692"/>
    </source>
</evidence>
<dbReference type="Pfam" id="PF04505">
    <property type="entry name" value="CD225"/>
    <property type="match status" value="1"/>
</dbReference>
<comment type="subcellular location">
    <subcellularLocation>
        <location evidence="1">Membrane</location>
    </subcellularLocation>
</comment>
<dbReference type="PANTHER" id="PTHR14948:SF19">
    <property type="entry name" value="TRANSMEMBRANE PROTEIN 233"/>
    <property type="match status" value="1"/>
</dbReference>
<evidence type="ECO:0000313" key="9">
    <source>
        <dbReference type="Proteomes" id="UP000694387"/>
    </source>
</evidence>
<comment type="similarity">
    <text evidence="2">Belongs to the CD225/Dispanin family.</text>
</comment>
<keyword evidence="5 7" id="KW-0472">Membrane</keyword>
<reference evidence="8 9" key="1">
    <citation type="journal article" date="2020" name="Nat. Commun.">
        <title>Donkey genomes provide new insights into domestication and selection for coat color.</title>
        <authorList>
            <person name="Wang"/>
            <person name="C."/>
            <person name="Li"/>
            <person name="H."/>
            <person name="Guo"/>
            <person name="Y."/>
            <person name="Huang"/>
            <person name="J."/>
            <person name="Sun"/>
            <person name="Y."/>
            <person name="Min"/>
            <person name="J."/>
            <person name="Wang"/>
            <person name="J."/>
            <person name="Fang"/>
            <person name="X."/>
            <person name="Zhao"/>
            <person name="Z."/>
            <person name="Wang"/>
            <person name="S."/>
            <person name="Zhang"/>
            <person name="Y."/>
            <person name="Liu"/>
            <person name="Q."/>
            <person name="Jiang"/>
            <person name="Q."/>
            <person name="Wang"/>
            <person name="X."/>
            <person name="Guo"/>
            <person name="Y."/>
            <person name="Yang"/>
            <person name="C."/>
            <person name="Wang"/>
            <person name="Y."/>
            <person name="Tian"/>
            <person name="F."/>
            <person name="Zhuang"/>
            <person name="G."/>
            <person name="Fan"/>
            <person name="Y."/>
            <person name="Gao"/>
            <person name="Q."/>
            <person name="Li"/>
            <person name="Y."/>
            <person name="Ju"/>
            <person name="Z."/>
            <person name="Li"/>
            <person name="J."/>
            <person name="Li"/>
            <person name="R."/>
            <person name="Hou"/>
            <person name="M."/>
            <person name="Yang"/>
            <person name="G."/>
            <person name="Liu"/>
            <person name="G."/>
            <person name="Liu"/>
            <person name="W."/>
            <person name="Guo"/>
            <person name="J."/>
            <person name="Pan"/>
            <person name="S."/>
            <person name="Fan"/>
            <person name="G."/>
            <person name="Zhang"/>
            <person name="W."/>
            <person name="Zhang"/>
            <person name="R."/>
            <person name="Yu"/>
            <person name="J."/>
            <person name="Zhang"/>
            <person name="X."/>
            <person name="Yin"/>
            <person name="Q."/>
            <person name="Ji"/>
            <person name="C."/>
            <person name="Jin"/>
            <person name="Y."/>
            <person name="Yue"/>
            <person name="G."/>
            <person name="Liu"/>
            <person name="M."/>
            <person name="Xu"/>
            <person name="J."/>
            <person name="Liu"/>
            <person name="S."/>
            <person name="Jordana"/>
            <person name="J."/>
            <person name="Noce"/>
            <person name="A."/>
            <person name="Amills"/>
            <person name="M."/>
            <person name="Wu"/>
            <person name="D.D."/>
            <person name="Li"/>
            <person name="S."/>
            <person name="Zhou"/>
            <person name="X. and Zhong"/>
            <person name="J."/>
        </authorList>
    </citation>
    <scope>NUCLEOTIDE SEQUENCE [LARGE SCALE GENOMIC DNA]</scope>
</reference>
<feature type="region of interest" description="Disordered" evidence="6">
    <location>
        <begin position="1"/>
        <end position="31"/>
    </location>
</feature>
<organism evidence="8 9">
    <name type="scientific">Equus asinus</name>
    <name type="common">Donkey</name>
    <name type="synonym">Equus africanus asinus</name>
    <dbReference type="NCBI Taxonomy" id="9793"/>
    <lineage>
        <taxon>Eukaryota</taxon>
        <taxon>Metazoa</taxon>
        <taxon>Chordata</taxon>
        <taxon>Craniata</taxon>
        <taxon>Vertebrata</taxon>
        <taxon>Euteleostomi</taxon>
        <taxon>Mammalia</taxon>
        <taxon>Eutheria</taxon>
        <taxon>Laurasiatheria</taxon>
        <taxon>Perissodactyla</taxon>
        <taxon>Equidae</taxon>
        <taxon>Equus</taxon>
    </lineage>
</organism>
<keyword evidence="4 7" id="KW-1133">Transmembrane helix</keyword>
<evidence type="ECO:0000313" key="8">
    <source>
        <dbReference type="Ensembl" id="ENSEASP00005049631.1"/>
    </source>
</evidence>
<evidence type="ECO:0000256" key="5">
    <source>
        <dbReference type="ARBA" id="ARBA00023136"/>
    </source>
</evidence>
<dbReference type="Proteomes" id="UP000694387">
    <property type="component" value="Chromosome 8"/>
</dbReference>
<reference evidence="8" key="2">
    <citation type="submission" date="2025-08" db="UniProtKB">
        <authorList>
            <consortium name="Ensembl"/>
        </authorList>
    </citation>
    <scope>IDENTIFICATION</scope>
</reference>
<gene>
    <name evidence="8" type="primary">TMEM233</name>
</gene>
<dbReference type="PANTHER" id="PTHR14948">
    <property type="entry name" value="NG5"/>
    <property type="match status" value="1"/>
</dbReference>
<dbReference type="InterPro" id="IPR051423">
    <property type="entry name" value="CD225/Dispanin"/>
</dbReference>
<evidence type="ECO:0000256" key="4">
    <source>
        <dbReference type="ARBA" id="ARBA00022989"/>
    </source>
</evidence>
<evidence type="ECO:0000256" key="6">
    <source>
        <dbReference type="SAM" id="MobiDB-lite"/>
    </source>
</evidence>